<accession>A0ABP4HFA5</accession>
<sequence length="59" mass="6267">MALACVHLPGFRNSVAGPSVTLSERSCDMAYESWESLADEVEISTGAADCWTCLIDDAA</sequence>
<dbReference type="EMBL" id="BAAALF010000117">
    <property type="protein sequence ID" value="GAA1255996.1"/>
    <property type="molecule type" value="Genomic_DNA"/>
</dbReference>
<protein>
    <submittedName>
        <fullName evidence="1">Uncharacterized protein</fullName>
    </submittedName>
</protein>
<organism evidence="1 2">
    <name type="scientific">Kitasatospora nipponensis</name>
    <dbReference type="NCBI Taxonomy" id="258049"/>
    <lineage>
        <taxon>Bacteria</taxon>
        <taxon>Bacillati</taxon>
        <taxon>Actinomycetota</taxon>
        <taxon>Actinomycetes</taxon>
        <taxon>Kitasatosporales</taxon>
        <taxon>Streptomycetaceae</taxon>
        <taxon>Kitasatospora</taxon>
    </lineage>
</organism>
<evidence type="ECO:0000313" key="1">
    <source>
        <dbReference type="EMBL" id="GAA1255996.1"/>
    </source>
</evidence>
<reference evidence="2" key="1">
    <citation type="journal article" date="2019" name="Int. J. Syst. Evol. Microbiol.">
        <title>The Global Catalogue of Microorganisms (GCM) 10K type strain sequencing project: providing services to taxonomists for standard genome sequencing and annotation.</title>
        <authorList>
            <consortium name="The Broad Institute Genomics Platform"/>
            <consortium name="The Broad Institute Genome Sequencing Center for Infectious Disease"/>
            <person name="Wu L."/>
            <person name="Ma J."/>
        </authorList>
    </citation>
    <scope>NUCLEOTIDE SEQUENCE [LARGE SCALE GENOMIC DNA]</scope>
    <source>
        <strain evidence="2">JCM 13004</strain>
    </source>
</reference>
<proteinExistence type="predicted"/>
<evidence type="ECO:0000313" key="2">
    <source>
        <dbReference type="Proteomes" id="UP001500037"/>
    </source>
</evidence>
<name>A0ABP4HFA5_9ACTN</name>
<keyword evidence="2" id="KW-1185">Reference proteome</keyword>
<comment type="caution">
    <text evidence="1">The sequence shown here is derived from an EMBL/GenBank/DDBJ whole genome shotgun (WGS) entry which is preliminary data.</text>
</comment>
<dbReference type="Proteomes" id="UP001500037">
    <property type="component" value="Unassembled WGS sequence"/>
</dbReference>
<gene>
    <name evidence="1" type="ORF">GCM10009665_53060</name>
</gene>